<evidence type="ECO:0000313" key="3">
    <source>
        <dbReference type="Proteomes" id="UP000789901"/>
    </source>
</evidence>
<dbReference type="EMBL" id="CAJVQB010008604">
    <property type="protein sequence ID" value="CAG8721040.1"/>
    <property type="molecule type" value="Genomic_DNA"/>
</dbReference>
<protein>
    <submittedName>
        <fullName evidence="2">6629_t:CDS:1</fullName>
    </submittedName>
</protein>
<feature type="non-terminal residue" evidence="2">
    <location>
        <position position="176"/>
    </location>
</feature>
<comment type="caution">
    <text evidence="2">The sequence shown here is derived from an EMBL/GenBank/DDBJ whole genome shotgun (WGS) entry which is preliminary data.</text>
</comment>
<feature type="coiled-coil region" evidence="1">
    <location>
        <begin position="100"/>
        <end position="145"/>
    </location>
</feature>
<keyword evidence="1" id="KW-0175">Coiled coil</keyword>
<keyword evidence="3" id="KW-1185">Reference proteome</keyword>
<sequence>MKPEQQKELIDEFEGLPKLVLKKIVANTGKYQLSIPGSIAKHTTGTILGILPFTGVVSNNANTAIIDNLQKIIEHSLTIPEIIEVFEEYEAEKIKKLLLIRDYVAAEQKKNAKIADLEKQLREAKNEIAELKSQLETQIEEEKRMLYYNEFVVLLLGNLKKLRWATWRYLKKFFSA</sequence>
<name>A0ABN7V2Z9_GIGMA</name>
<accession>A0ABN7V2Z9</accession>
<organism evidence="2 3">
    <name type="scientific">Gigaspora margarita</name>
    <dbReference type="NCBI Taxonomy" id="4874"/>
    <lineage>
        <taxon>Eukaryota</taxon>
        <taxon>Fungi</taxon>
        <taxon>Fungi incertae sedis</taxon>
        <taxon>Mucoromycota</taxon>
        <taxon>Glomeromycotina</taxon>
        <taxon>Glomeromycetes</taxon>
        <taxon>Diversisporales</taxon>
        <taxon>Gigasporaceae</taxon>
        <taxon>Gigaspora</taxon>
    </lineage>
</organism>
<proteinExistence type="predicted"/>
<reference evidence="2 3" key="1">
    <citation type="submission" date="2021-06" db="EMBL/GenBank/DDBJ databases">
        <authorList>
            <person name="Kallberg Y."/>
            <person name="Tangrot J."/>
            <person name="Rosling A."/>
        </authorList>
    </citation>
    <scope>NUCLEOTIDE SEQUENCE [LARGE SCALE GENOMIC DNA]</scope>
    <source>
        <strain evidence="2 3">120-4 pot B 10/14</strain>
    </source>
</reference>
<dbReference type="Proteomes" id="UP000789901">
    <property type="component" value="Unassembled WGS sequence"/>
</dbReference>
<gene>
    <name evidence="2" type="ORF">GMARGA_LOCUS13525</name>
</gene>
<evidence type="ECO:0000256" key="1">
    <source>
        <dbReference type="SAM" id="Coils"/>
    </source>
</evidence>
<evidence type="ECO:0000313" key="2">
    <source>
        <dbReference type="EMBL" id="CAG8721040.1"/>
    </source>
</evidence>